<feature type="domain" description="Pyrroline-5-carboxylate reductase dimerisation" evidence="5">
    <location>
        <begin position="163"/>
        <end position="265"/>
    </location>
</feature>
<dbReference type="Gene3D" id="3.40.50.720">
    <property type="entry name" value="NAD(P)-binding Rossmann-like Domain"/>
    <property type="match status" value="1"/>
</dbReference>
<dbReference type="SUPFAM" id="SSF48179">
    <property type="entry name" value="6-phosphogluconate dehydrogenase C-terminal domain-like"/>
    <property type="match status" value="1"/>
</dbReference>
<keyword evidence="3" id="KW-0560">Oxidoreductase</keyword>
<dbReference type="SUPFAM" id="SSF51735">
    <property type="entry name" value="NAD(P)-binding Rossmann-fold domains"/>
    <property type="match status" value="1"/>
</dbReference>
<dbReference type="NCBIfam" id="TIGR00112">
    <property type="entry name" value="proC"/>
    <property type="match status" value="1"/>
</dbReference>
<dbReference type="GO" id="GO:0004735">
    <property type="term" value="F:pyrroline-5-carboxylate reductase activity"/>
    <property type="evidence" value="ECO:0007669"/>
    <property type="project" value="InterPro"/>
</dbReference>
<protein>
    <recommendedName>
        <fullName evidence="7">Pyrroline-5-carboxylate reductase dimerisation domain-containing protein</fullName>
    </recommendedName>
</protein>
<accession>A0A381ZA18</accession>
<dbReference type="Pfam" id="PF03807">
    <property type="entry name" value="F420_oxidored"/>
    <property type="match status" value="1"/>
</dbReference>
<dbReference type="InterPro" id="IPR029036">
    <property type="entry name" value="P5CR_dimer"/>
</dbReference>
<organism evidence="6">
    <name type="scientific">marine metagenome</name>
    <dbReference type="NCBI Taxonomy" id="408172"/>
    <lineage>
        <taxon>unclassified sequences</taxon>
        <taxon>metagenomes</taxon>
        <taxon>ecological metagenomes</taxon>
    </lineage>
</organism>
<dbReference type="AlphaFoldDB" id="A0A381ZA18"/>
<dbReference type="Gene3D" id="1.10.3730.10">
    <property type="entry name" value="ProC C-terminal domain-like"/>
    <property type="match status" value="1"/>
</dbReference>
<evidence type="ECO:0000256" key="1">
    <source>
        <dbReference type="ARBA" id="ARBA00005525"/>
    </source>
</evidence>
<dbReference type="GO" id="GO:0055129">
    <property type="term" value="P:L-proline biosynthetic process"/>
    <property type="evidence" value="ECO:0007669"/>
    <property type="project" value="TreeGrafter"/>
</dbReference>
<sequence length="270" mass="30274">MNNILIIGCGHMGSALLNLWSKNKFYKFTVVDPLKYKIIKGKFKHNRIQSIASVKQIKNTHYFDIVVLAVKPQVIERVLKEYKFFPFKKTCVLISIMAGKKIIFLRKLLPNIKQIVRVMPNMPALIGEGVSCLVSNNYVSNANKNKVTKLFSKVGITVWLNKEREIDIVTAISGSGPGYVFYLIDAMEKAANNLGLNEKLNKKIILQTFLGSLKLLQHTNKNSSELANSIAIKGGTTEAGLKIMKKNDIHKILLKTLLSAYQKANLLGKK</sequence>
<reference evidence="6" key="1">
    <citation type="submission" date="2018-05" db="EMBL/GenBank/DDBJ databases">
        <authorList>
            <person name="Lanie J.A."/>
            <person name="Ng W.-L."/>
            <person name="Kazmierczak K.M."/>
            <person name="Andrzejewski T.M."/>
            <person name="Davidsen T.M."/>
            <person name="Wayne K.J."/>
            <person name="Tettelin H."/>
            <person name="Glass J.I."/>
            <person name="Rusch D."/>
            <person name="Podicherti R."/>
            <person name="Tsui H.-C.T."/>
            <person name="Winkler M.E."/>
        </authorList>
    </citation>
    <scope>NUCLEOTIDE SEQUENCE</scope>
</reference>
<dbReference type="InterPro" id="IPR028939">
    <property type="entry name" value="P5C_Rdtase_cat_N"/>
</dbReference>
<evidence type="ECO:0000259" key="4">
    <source>
        <dbReference type="Pfam" id="PF03807"/>
    </source>
</evidence>
<keyword evidence="2" id="KW-0521">NADP</keyword>
<dbReference type="PANTHER" id="PTHR11645:SF0">
    <property type="entry name" value="PYRROLINE-5-CARBOXYLATE REDUCTASE 3"/>
    <property type="match status" value="1"/>
</dbReference>
<dbReference type="HAMAP" id="MF_01925">
    <property type="entry name" value="P5C_reductase"/>
    <property type="match status" value="1"/>
</dbReference>
<dbReference type="InterPro" id="IPR008927">
    <property type="entry name" value="6-PGluconate_DH-like_C_sf"/>
</dbReference>
<dbReference type="PANTHER" id="PTHR11645">
    <property type="entry name" value="PYRROLINE-5-CARBOXYLATE REDUCTASE"/>
    <property type="match status" value="1"/>
</dbReference>
<evidence type="ECO:0008006" key="7">
    <source>
        <dbReference type="Google" id="ProtNLM"/>
    </source>
</evidence>
<comment type="similarity">
    <text evidence="1">Belongs to the pyrroline-5-carboxylate reductase family.</text>
</comment>
<evidence type="ECO:0000256" key="3">
    <source>
        <dbReference type="ARBA" id="ARBA00023002"/>
    </source>
</evidence>
<feature type="domain" description="Pyrroline-5-carboxylate reductase catalytic N-terminal" evidence="4">
    <location>
        <begin position="4"/>
        <end position="99"/>
    </location>
</feature>
<dbReference type="Pfam" id="PF14748">
    <property type="entry name" value="P5CR_dimer"/>
    <property type="match status" value="1"/>
</dbReference>
<proteinExistence type="inferred from homology"/>
<evidence type="ECO:0000259" key="5">
    <source>
        <dbReference type="Pfam" id="PF14748"/>
    </source>
</evidence>
<dbReference type="InterPro" id="IPR036291">
    <property type="entry name" value="NAD(P)-bd_dom_sf"/>
</dbReference>
<dbReference type="EMBL" id="UINC01020409">
    <property type="protein sequence ID" value="SVA85722.1"/>
    <property type="molecule type" value="Genomic_DNA"/>
</dbReference>
<evidence type="ECO:0000313" key="6">
    <source>
        <dbReference type="EMBL" id="SVA85722.1"/>
    </source>
</evidence>
<evidence type="ECO:0000256" key="2">
    <source>
        <dbReference type="ARBA" id="ARBA00022857"/>
    </source>
</evidence>
<dbReference type="FunFam" id="1.10.3730.10:FF:000001">
    <property type="entry name" value="Pyrroline-5-carboxylate reductase"/>
    <property type="match status" value="1"/>
</dbReference>
<gene>
    <name evidence="6" type="ORF">METZ01_LOCUS138576</name>
</gene>
<dbReference type="PIRSF" id="PIRSF000193">
    <property type="entry name" value="Pyrrol-5-carb_rd"/>
    <property type="match status" value="1"/>
</dbReference>
<name>A0A381ZA18_9ZZZZ</name>
<dbReference type="InterPro" id="IPR000304">
    <property type="entry name" value="Pyrroline-COOH_reductase"/>
</dbReference>